<accession>A0A084GK57</accession>
<dbReference type="OrthoDB" id="1750577at2"/>
<dbReference type="InterPro" id="IPR005182">
    <property type="entry name" value="YdbS-like_PH"/>
</dbReference>
<dbReference type="AlphaFoldDB" id="A0A084GK57"/>
<feature type="transmembrane region" description="Helical" evidence="1">
    <location>
        <begin position="21"/>
        <end position="40"/>
    </location>
</feature>
<proteinExistence type="predicted"/>
<sequence>MRDAPKHRISERALKVWKLSALIQSIIFLAAAGGLAYAVYAFDFPIWITIAAFGLWLVFSIVFIFITPKIQHRTWRYEVHENEIDIQSGLFIVTRVIVPMVRVQHVNTKQGPLLRKHDLATVTVSTAATVHEIPALDVAEADQLRDFISKLARVTEDDV</sequence>
<keyword evidence="1" id="KW-1133">Transmembrane helix</keyword>
<keyword evidence="1" id="KW-0812">Transmembrane</keyword>
<reference evidence="3 4" key="1">
    <citation type="journal article" date="2005" name="Int. J. Syst. Evol. Microbiol.">
        <title>Bacillus cibi sp. nov., isolated from jeotgal, a traditional Korean fermented seafood.</title>
        <authorList>
            <person name="Yoon J.H."/>
            <person name="Lee C.H."/>
            <person name="Oh T.K."/>
        </authorList>
    </citation>
    <scope>NUCLEOTIDE SEQUENCE [LARGE SCALE GENOMIC DNA]</scope>
    <source>
        <strain evidence="3 4">DSM 16189</strain>
    </source>
</reference>
<dbReference type="Pfam" id="PF03703">
    <property type="entry name" value="bPH_2"/>
    <property type="match status" value="1"/>
</dbReference>
<dbReference type="STRING" id="246786.GS18_0218840"/>
<evidence type="ECO:0000313" key="4">
    <source>
        <dbReference type="Proteomes" id="UP000028549"/>
    </source>
</evidence>
<dbReference type="PANTHER" id="PTHR34473">
    <property type="entry name" value="UPF0699 TRANSMEMBRANE PROTEIN YDBS"/>
    <property type="match status" value="1"/>
</dbReference>
<evidence type="ECO:0000313" key="3">
    <source>
        <dbReference type="EMBL" id="KEZ47719.1"/>
    </source>
</evidence>
<dbReference type="Proteomes" id="UP000028549">
    <property type="component" value="Unassembled WGS sequence"/>
</dbReference>
<dbReference type="EMBL" id="JNVC02000017">
    <property type="protein sequence ID" value="KEZ47719.1"/>
    <property type="molecule type" value="Genomic_DNA"/>
</dbReference>
<dbReference type="PANTHER" id="PTHR34473:SF2">
    <property type="entry name" value="UPF0699 TRANSMEMBRANE PROTEIN YDBT"/>
    <property type="match status" value="1"/>
</dbReference>
<feature type="transmembrane region" description="Helical" evidence="1">
    <location>
        <begin position="46"/>
        <end position="66"/>
    </location>
</feature>
<protein>
    <submittedName>
        <fullName evidence="3">Membrane protein</fullName>
    </submittedName>
</protein>
<comment type="caution">
    <text evidence="3">The sequence shown here is derived from an EMBL/GenBank/DDBJ whole genome shotgun (WGS) entry which is preliminary data.</text>
</comment>
<organism evidence="3 4">
    <name type="scientific">Metabacillus indicus</name>
    <name type="common">Bacillus indicus</name>
    <dbReference type="NCBI Taxonomy" id="246786"/>
    <lineage>
        <taxon>Bacteria</taxon>
        <taxon>Bacillati</taxon>
        <taxon>Bacillota</taxon>
        <taxon>Bacilli</taxon>
        <taxon>Bacillales</taxon>
        <taxon>Bacillaceae</taxon>
        <taxon>Metabacillus</taxon>
    </lineage>
</organism>
<feature type="domain" description="YdbS-like PH" evidence="2">
    <location>
        <begin position="73"/>
        <end position="148"/>
    </location>
</feature>
<evidence type="ECO:0000259" key="2">
    <source>
        <dbReference type="Pfam" id="PF03703"/>
    </source>
</evidence>
<name>A0A084GK57_METID</name>
<keyword evidence="4" id="KW-1185">Reference proteome</keyword>
<dbReference type="RefSeq" id="WP_029286390.1">
    <property type="nucleotide sequence ID" value="NZ_CANLZQ010000011.1"/>
</dbReference>
<keyword evidence="1" id="KW-0472">Membrane</keyword>
<gene>
    <name evidence="3" type="ORF">GS18_0218840</name>
</gene>
<evidence type="ECO:0000256" key="1">
    <source>
        <dbReference type="SAM" id="Phobius"/>
    </source>
</evidence>